<dbReference type="Gene3D" id="3.40.50.300">
    <property type="entry name" value="P-loop containing nucleotide triphosphate hydrolases"/>
    <property type="match status" value="1"/>
</dbReference>
<dbReference type="AlphaFoldDB" id="A0AAU8H637"/>
<name>A0AAU8H637_9BACT</name>
<evidence type="ECO:0000313" key="5">
    <source>
        <dbReference type="EMBL" id="XCH49237.1"/>
    </source>
</evidence>
<dbReference type="KEGG" id="tob:V4D31_03515"/>
<dbReference type="InterPro" id="IPR003593">
    <property type="entry name" value="AAA+_ATPase"/>
</dbReference>
<accession>A0AAU8H637</accession>
<dbReference type="InterPro" id="IPR003439">
    <property type="entry name" value="ABC_transporter-like_ATP-bd"/>
</dbReference>
<evidence type="ECO:0000256" key="1">
    <source>
        <dbReference type="ARBA" id="ARBA00022448"/>
    </source>
</evidence>
<keyword evidence="2" id="KW-0547">Nucleotide-binding</keyword>
<dbReference type="InterPro" id="IPR027417">
    <property type="entry name" value="P-loop_NTPase"/>
</dbReference>
<dbReference type="PROSITE" id="PS50893">
    <property type="entry name" value="ABC_TRANSPORTER_2"/>
    <property type="match status" value="1"/>
</dbReference>
<dbReference type="PROSITE" id="PS00211">
    <property type="entry name" value="ABC_TRANSPORTER_1"/>
    <property type="match status" value="1"/>
</dbReference>
<dbReference type="InterPro" id="IPR017871">
    <property type="entry name" value="ABC_transporter-like_CS"/>
</dbReference>
<keyword evidence="3 5" id="KW-0067">ATP-binding</keyword>
<reference evidence="5" key="1">
    <citation type="submission" date="2024-01" db="EMBL/GenBank/DDBJ databases">
        <title>The first autotrophic representatives of the genus Thermodesulfovibrio.</title>
        <authorList>
            <person name="Maltseva A.I."/>
            <person name="Elcheninov A.G."/>
            <person name="Kublanov I.V."/>
            <person name="Lebedinsky A.V."/>
            <person name="Frolov E.N."/>
        </authorList>
    </citation>
    <scope>NUCLEOTIDE SEQUENCE</scope>
    <source>
        <strain evidence="5">3462-1</strain>
    </source>
</reference>
<dbReference type="PANTHER" id="PTHR43023:SF6">
    <property type="entry name" value="INTERMEMBRANE PHOSPHOLIPID TRANSPORT SYSTEM ATP-BINDING PROTEIN MLAF"/>
    <property type="match status" value="1"/>
</dbReference>
<dbReference type="GO" id="GO:0005524">
    <property type="term" value="F:ATP binding"/>
    <property type="evidence" value="ECO:0007669"/>
    <property type="project" value="UniProtKB-KW"/>
</dbReference>
<dbReference type="GO" id="GO:0016887">
    <property type="term" value="F:ATP hydrolysis activity"/>
    <property type="evidence" value="ECO:0007669"/>
    <property type="project" value="InterPro"/>
</dbReference>
<gene>
    <name evidence="5" type="ORF">V4D31_03515</name>
</gene>
<dbReference type="SUPFAM" id="SSF52540">
    <property type="entry name" value="P-loop containing nucleoside triphosphate hydrolases"/>
    <property type="match status" value="1"/>
</dbReference>
<evidence type="ECO:0000259" key="4">
    <source>
        <dbReference type="PROSITE" id="PS50893"/>
    </source>
</evidence>
<feature type="domain" description="ABC transporter" evidence="4">
    <location>
        <begin position="12"/>
        <end position="248"/>
    </location>
</feature>
<organism evidence="5">
    <name type="scientific">Thermodesulfovibrio obliviosus</name>
    <dbReference type="NCBI Taxonomy" id="3118332"/>
    <lineage>
        <taxon>Bacteria</taxon>
        <taxon>Pseudomonadati</taxon>
        <taxon>Nitrospirota</taxon>
        <taxon>Thermodesulfovibrionia</taxon>
        <taxon>Thermodesulfovibrionales</taxon>
        <taxon>Thermodesulfovibrionaceae</taxon>
        <taxon>Thermodesulfovibrio</taxon>
    </lineage>
</organism>
<dbReference type="Pfam" id="PF00005">
    <property type="entry name" value="ABC_tran"/>
    <property type="match status" value="1"/>
</dbReference>
<dbReference type="EMBL" id="CP144374">
    <property type="protein sequence ID" value="XCH49237.1"/>
    <property type="molecule type" value="Genomic_DNA"/>
</dbReference>
<proteinExistence type="predicted"/>
<protein>
    <submittedName>
        <fullName evidence="5">ABC transporter ATP-binding protein</fullName>
    </submittedName>
</protein>
<dbReference type="SMART" id="SM00382">
    <property type="entry name" value="AAA"/>
    <property type="match status" value="1"/>
</dbReference>
<sequence>MGLYAWSLFIVIEIKELYKSFGKQQVLKGVNLIINEGEVTAIIGRSGGGKSVLLKHIVGLLKPDKGSVFIKGMDITKLKGSQLDEIRADIGVVFQGGALFDSMTVYDNVAFPLTEKTKLNKKEINDRVMKALSDVGLQGMEYKYPAELSGGMRKRVALARALIAHPKIILFDEPTTGLDPILVRSIHKLIRDTQRQYGFTGLIISHEIPEIFEISDRVAMLHDGKIVEIGTPEEIQKSENIVVKNFIMGIENGGSNEKGKS</sequence>
<dbReference type="PANTHER" id="PTHR43023">
    <property type="entry name" value="PROTEIN TRIGALACTOSYLDIACYLGLYCEROL 3, CHLOROPLASTIC"/>
    <property type="match status" value="1"/>
</dbReference>
<evidence type="ECO:0000256" key="2">
    <source>
        <dbReference type="ARBA" id="ARBA00022741"/>
    </source>
</evidence>
<keyword evidence="1" id="KW-0813">Transport</keyword>
<dbReference type="CDD" id="cd03261">
    <property type="entry name" value="ABC_Org_Solvent_Resistant"/>
    <property type="match status" value="1"/>
</dbReference>
<evidence type="ECO:0000256" key="3">
    <source>
        <dbReference type="ARBA" id="ARBA00022840"/>
    </source>
</evidence>